<reference evidence="2" key="1">
    <citation type="submission" date="2023-08" db="EMBL/GenBank/DDBJ databases">
        <title>Black Yeasts Isolated from many extreme environments.</title>
        <authorList>
            <person name="Coleine C."/>
            <person name="Stajich J.E."/>
            <person name="Selbmann L."/>
        </authorList>
    </citation>
    <scope>NUCLEOTIDE SEQUENCE</scope>
    <source>
        <strain evidence="2">CCFEE 5401</strain>
    </source>
</reference>
<dbReference type="SUPFAM" id="SSF55729">
    <property type="entry name" value="Acyl-CoA N-acyltransferases (Nat)"/>
    <property type="match status" value="1"/>
</dbReference>
<dbReference type="PANTHER" id="PTHR42791">
    <property type="entry name" value="GNAT FAMILY ACETYLTRANSFERASE"/>
    <property type="match status" value="1"/>
</dbReference>
<dbReference type="InterPro" id="IPR052523">
    <property type="entry name" value="Trichothecene_AcTrans"/>
</dbReference>
<dbReference type="InterPro" id="IPR016181">
    <property type="entry name" value="Acyl_CoA_acyltransferase"/>
</dbReference>
<dbReference type="AlphaFoldDB" id="A0AAN7YL38"/>
<gene>
    <name evidence="2" type="ORF">LTR62_002763</name>
</gene>
<dbReference type="Pfam" id="PF00583">
    <property type="entry name" value="Acetyltransf_1"/>
    <property type="match status" value="1"/>
</dbReference>
<protein>
    <recommendedName>
        <fullName evidence="1">N-acetyltransferase domain-containing protein</fullName>
    </recommendedName>
</protein>
<dbReference type="CDD" id="cd04301">
    <property type="entry name" value="NAT_SF"/>
    <property type="match status" value="1"/>
</dbReference>
<dbReference type="GO" id="GO:0016747">
    <property type="term" value="F:acyltransferase activity, transferring groups other than amino-acyl groups"/>
    <property type="evidence" value="ECO:0007669"/>
    <property type="project" value="InterPro"/>
</dbReference>
<evidence type="ECO:0000313" key="3">
    <source>
        <dbReference type="Proteomes" id="UP001310890"/>
    </source>
</evidence>
<evidence type="ECO:0000313" key="2">
    <source>
        <dbReference type="EMBL" id="KAK5114193.1"/>
    </source>
</evidence>
<dbReference type="Gene3D" id="3.40.630.30">
    <property type="match status" value="1"/>
</dbReference>
<feature type="domain" description="N-acetyltransferase" evidence="1">
    <location>
        <begin position="1"/>
        <end position="102"/>
    </location>
</feature>
<dbReference type="InterPro" id="IPR000182">
    <property type="entry name" value="GNAT_dom"/>
</dbReference>
<proteinExistence type="predicted"/>
<dbReference type="Proteomes" id="UP001310890">
    <property type="component" value="Unassembled WGS sequence"/>
</dbReference>
<evidence type="ECO:0000259" key="1">
    <source>
        <dbReference type="PROSITE" id="PS51186"/>
    </source>
</evidence>
<dbReference type="PANTHER" id="PTHR42791:SF1">
    <property type="entry name" value="N-ACETYLTRANSFERASE DOMAIN-CONTAINING PROTEIN"/>
    <property type="match status" value="1"/>
</dbReference>
<name>A0AAN7YL38_9PEZI</name>
<dbReference type="PROSITE" id="PS51186">
    <property type="entry name" value="GNAT"/>
    <property type="match status" value="1"/>
</dbReference>
<organism evidence="2 3">
    <name type="scientific">Meristemomyces frigidus</name>
    <dbReference type="NCBI Taxonomy" id="1508187"/>
    <lineage>
        <taxon>Eukaryota</taxon>
        <taxon>Fungi</taxon>
        <taxon>Dikarya</taxon>
        <taxon>Ascomycota</taxon>
        <taxon>Pezizomycotina</taxon>
        <taxon>Dothideomycetes</taxon>
        <taxon>Dothideomycetidae</taxon>
        <taxon>Mycosphaerellales</taxon>
        <taxon>Teratosphaeriaceae</taxon>
        <taxon>Meristemomyces</taxon>
    </lineage>
</organism>
<comment type="caution">
    <text evidence="2">The sequence shown here is derived from an EMBL/GenBank/DDBJ whole genome shotgun (WGS) entry which is preliminary data.</text>
</comment>
<sequence length="114" mass="12734">MTSSLKLAGPEFRMRGATKNDVDDMTDTVLELLGVDEDYQERGIGASLLKWGTDQADQEGLETYLDASEKGKPYYQRRHGFGRSKGFEEPIPDRKEYGSYAPVSLVREPVGVSK</sequence>
<accession>A0AAN7YL38</accession>
<dbReference type="EMBL" id="JAVRRL010000019">
    <property type="protein sequence ID" value="KAK5114193.1"/>
    <property type="molecule type" value="Genomic_DNA"/>
</dbReference>